<dbReference type="EC" id="3.1.3.15" evidence="3 8"/>
<proteinExistence type="inferred from homology"/>
<keyword evidence="4 8" id="KW-0028">Amino-acid biosynthesis</keyword>
<evidence type="ECO:0000256" key="5">
    <source>
        <dbReference type="ARBA" id="ARBA00022801"/>
    </source>
</evidence>
<feature type="domain" description="PHP" evidence="9">
    <location>
        <begin position="4"/>
        <end position="232"/>
    </location>
</feature>
<keyword evidence="6 8" id="KW-0368">Histidine biosynthesis</keyword>
<organism evidence="10 11">
    <name type="scientific">Candida albicans</name>
    <name type="common">Yeast</name>
    <dbReference type="NCBI Taxonomy" id="5476"/>
    <lineage>
        <taxon>Eukaryota</taxon>
        <taxon>Fungi</taxon>
        <taxon>Dikarya</taxon>
        <taxon>Ascomycota</taxon>
        <taxon>Saccharomycotina</taxon>
        <taxon>Pichiomycetes</taxon>
        <taxon>Debaryomycetaceae</taxon>
        <taxon>Candida/Lodderomyces clade</taxon>
        <taxon>Candida</taxon>
    </lineage>
</organism>
<dbReference type="NCBIfam" id="TIGR01856">
    <property type="entry name" value="hisJ_fam"/>
    <property type="match status" value="1"/>
</dbReference>
<evidence type="ECO:0000256" key="7">
    <source>
        <dbReference type="ARBA" id="ARBA00049158"/>
    </source>
</evidence>
<comment type="similarity">
    <text evidence="2 8">Belongs to the PHP hydrolase family. HisK subfamily.</text>
</comment>
<evidence type="ECO:0000256" key="3">
    <source>
        <dbReference type="ARBA" id="ARBA00013085"/>
    </source>
</evidence>
<comment type="pathway">
    <text evidence="1 8">Amino-acid biosynthesis; L-histidine biosynthesis; L-histidine from 5-phospho-alpha-D-ribose 1-diphosphate: step 8/9.</text>
</comment>
<dbReference type="GO" id="GO:0004401">
    <property type="term" value="F:histidinol-phosphatase activity"/>
    <property type="evidence" value="ECO:0007669"/>
    <property type="project" value="UniProtKB-UniRule"/>
</dbReference>
<sequence length="318" mass="37059">MHTHHSHSGDYVSHAVNTLNDMVELYYKKGFQIICLTEHMPRLDNKFLYPEEIDKSYTIDNLNGDFTRYLNHARDLQLKYATKDKSSSGNMKIIIGFEVEGINIDHINYSQELLNKVQMSVGSVHFVNEIPIDFNKELWLKARESTKSKTTRELYNDYFELQYKVITQLKPTVVGHFDLIRLLQPENDIDPTTGKLTKDVNLEIDWPDIWQLVIRNIKFVKSYGGLFELNSSALRKGWDTPYPKRDIANAIIEYGDSRFCLSDDAHSLSQVGTFYSKAWEYVKSLGMENIYHLDLDDNREVVISSKKIQELNNSPFWK</sequence>
<dbReference type="PANTHER" id="PTHR21039:SF0">
    <property type="entry name" value="HISTIDINOL-PHOSPHATASE"/>
    <property type="match status" value="1"/>
</dbReference>
<keyword evidence="5 8" id="KW-0378">Hydrolase</keyword>
<dbReference type="SUPFAM" id="SSF89550">
    <property type="entry name" value="PHP domain-like"/>
    <property type="match status" value="1"/>
</dbReference>
<dbReference type="InterPro" id="IPR004013">
    <property type="entry name" value="PHP_dom"/>
</dbReference>
<dbReference type="EMBL" id="JABWAD010000023">
    <property type="protein sequence ID" value="KAF6070530.1"/>
    <property type="molecule type" value="Genomic_DNA"/>
</dbReference>
<evidence type="ECO:0000313" key="10">
    <source>
        <dbReference type="EMBL" id="KAF6070530.1"/>
    </source>
</evidence>
<dbReference type="Pfam" id="PF02811">
    <property type="entry name" value="PHP"/>
    <property type="match status" value="1"/>
</dbReference>
<dbReference type="CDD" id="cd12110">
    <property type="entry name" value="PHP_HisPPase_Hisj_like"/>
    <property type="match status" value="1"/>
</dbReference>
<dbReference type="Gene3D" id="3.20.20.140">
    <property type="entry name" value="Metal-dependent hydrolases"/>
    <property type="match status" value="1"/>
</dbReference>
<evidence type="ECO:0000259" key="9">
    <source>
        <dbReference type="Pfam" id="PF02811"/>
    </source>
</evidence>
<evidence type="ECO:0000256" key="1">
    <source>
        <dbReference type="ARBA" id="ARBA00004970"/>
    </source>
</evidence>
<dbReference type="InterPro" id="IPR010140">
    <property type="entry name" value="Histidinol_P_phosphatase_HisJ"/>
</dbReference>
<dbReference type="InterPro" id="IPR016195">
    <property type="entry name" value="Pol/histidinol_Pase-like"/>
</dbReference>
<reference evidence="10 11" key="1">
    <citation type="submission" date="2020-03" db="EMBL/GenBank/DDBJ databases">
        <title>FDA dAtabase for Regulatory Grade micrObial Sequences (FDA-ARGOS): Supporting development and validation of Infectious Disease Dx tests.</title>
        <authorList>
            <person name="Campos J."/>
            <person name="Goldberg B."/>
            <person name="Tallon L."/>
            <person name="Sadzewicz L."/>
            <person name="Vavikolanu K."/>
            <person name="Mehta A."/>
            <person name="Aluvathingal J."/>
            <person name="Nadendla S."/>
            <person name="Nandy P."/>
            <person name="Geyer C."/>
            <person name="Yan Y."/>
            <person name="Sichtig H."/>
        </authorList>
    </citation>
    <scope>NUCLEOTIDE SEQUENCE [LARGE SCALE GENOMIC DNA]</scope>
    <source>
        <strain evidence="10 11">FDAARGOS_656</strain>
    </source>
</reference>
<dbReference type="GO" id="GO:0005737">
    <property type="term" value="C:cytoplasm"/>
    <property type="evidence" value="ECO:0007669"/>
    <property type="project" value="TreeGrafter"/>
</dbReference>
<comment type="caution">
    <text evidence="10">The sequence shown here is derived from an EMBL/GenBank/DDBJ whole genome shotgun (WGS) entry which is preliminary data.</text>
</comment>
<dbReference type="FunFam" id="3.20.20.140:FF:000192">
    <property type="entry name" value="Histidinol-phosphatase"/>
    <property type="match status" value="1"/>
</dbReference>
<accession>A0A8H6F3Z5</accession>
<dbReference type="PANTHER" id="PTHR21039">
    <property type="entry name" value="HISTIDINOL PHOSPHATASE-RELATED"/>
    <property type="match status" value="1"/>
</dbReference>
<dbReference type="AlphaFoldDB" id="A0A8H6F3Z5"/>
<name>A0A8H6F3Z5_CANAX</name>
<evidence type="ECO:0000256" key="6">
    <source>
        <dbReference type="ARBA" id="ARBA00023102"/>
    </source>
</evidence>
<dbReference type="GO" id="GO:0000105">
    <property type="term" value="P:L-histidine biosynthetic process"/>
    <property type="evidence" value="ECO:0007669"/>
    <property type="project" value="UniProtKB-UniRule"/>
</dbReference>
<dbReference type="Proteomes" id="UP000536275">
    <property type="component" value="Unassembled WGS sequence"/>
</dbReference>
<evidence type="ECO:0000256" key="4">
    <source>
        <dbReference type="ARBA" id="ARBA00022605"/>
    </source>
</evidence>
<dbReference type="UniPathway" id="UPA00031">
    <property type="reaction ID" value="UER00013"/>
</dbReference>
<gene>
    <name evidence="10" type="ORF">FOB64_002144</name>
</gene>
<comment type="catalytic activity">
    <reaction evidence="7 8">
        <text>L-histidinol phosphate + H2O = L-histidinol + phosphate</text>
        <dbReference type="Rhea" id="RHEA:14465"/>
        <dbReference type="ChEBI" id="CHEBI:15377"/>
        <dbReference type="ChEBI" id="CHEBI:43474"/>
        <dbReference type="ChEBI" id="CHEBI:57699"/>
        <dbReference type="ChEBI" id="CHEBI:57980"/>
        <dbReference type="EC" id="3.1.3.15"/>
    </reaction>
</comment>
<protein>
    <recommendedName>
        <fullName evidence="3 8">Histidinol-phosphatase</fullName>
        <shortName evidence="8">HolPase</shortName>
        <ecNumber evidence="3 8">3.1.3.15</ecNumber>
    </recommendedName>
</protein>
<evidence type="ECO:0000256" key="8">
    <source>
        <dbReference type="RuleBase" id="RU366003"/>
    </source>
</evidence>
<evidence type="ECO:0000313" key="11">
    <source>
        <dbReference type="Proteomes" id="UP000536275"/>
    </source>
</evidence>
<evidence type="ECO:0000256" key="2">
    <source>
        <dbReference type="ARBA" id="ARBA00009152"/>
    </source>
</evidence>